<dbReference type="GO" id="GO:0003677">
    <property type="term" value="F:DNA binding"/>
    <property type="evidence" value="ECO:0007669"/>
    <property type="project" value="InterPro"/>
</dbReference>
<organism evidence="2 3">
    <name type="scientific">Glaciimonas soli</name>
    <dbReference type="NCBI Taxonomy" id="2590999"/>
    <lineage>
        <taxon>Bacteria</taxon>
        <taxon>Pseudomonadati</taxon>
        <taxon>Pseudomonadota</taxon>
        <taxon>Betaproteobacteria</taxon>
        <taxon>Burkholderiales</taxon>
        <taxon>Oxalobacteraceae</taxon>
        <taxon>Glaciimonas</taxon>
    </lineage>
</organism>
<evidence type="ECO:0000313" key="3">
    <source>
        <dbReference type="Proteomes" id="UP000451565"/>
    </source>
</evidence>
<dbReference type="SMART" id="SM01040">
    <property type="entry name" value="Bro-N"/>
    <property type="match status" value="1"/>
</dbReference>
<dbReference type="PANTHER" id="PTHR36180:SF2">
    <property type="entry name" value="BRO FAMILY PROTEIN"/>
    <property type="match status" value="1"/>
</dbReference>
<dbReference type="InterPro" id="IPR005039">
    <property type="entry name" value="Ant_C"/>
</dbReference>
<evidence type="ECO:0000313" key="2">
    <source>
        <dbReference type="EMBL" id="MQR02361.1"/>
    </source>
</evidence>
<keyword evidence="3" id="KW-1185">Reference proteome</keyword>
<feature type="domain" description="Bro-N" evidence="1">
    <location>
        <begin position="1"/>
        <end position="107"/>
    </location>
</feature>
<dbReference type="OrthoDB" id="1042522at2"/>
<comment type="caution">
    <text evidence="2">The sequence shown here is derived from an EMBL/GenBank/DDBJ whole genome shotgun (WGS) entry which is preliminary data.</text>
</comment>
<dbReference type="PROSITE" id="PS51750">
    <property type="entry name" value="BRO_N"/>
    <property type="match status" value="1"/>
</dbReference>
<accession>A0A843YYM3</accession>
<sequence length="249" mass="27579">MNTTQATFTFVPGLTLRVVTGTDNNPWFAAKDVCMALSVDNPTKALSRLKDDEKGLTLIQTLGGKQKLTAVTESGLYSLIMTSRKPVAQEFKKWVTSVVLPAIRKDGAYIMGEEKVATGEMSEDELIFKAFTALKTKSERLMQELAAAQPAVEFHENYVGSAGTQTLTEVAKGLGIAPKMFFDFLQSDGVLYRRSKHMPLLPKSLHAKRGYFEVKQDVSNLGFSKPQTRVTPAGFVWLSERYGHIGRQH</sequence>
<dbReference type="Pfam" id="PF03374">
    <property type="entry name" value="ANT"/>
    <property type="match status" value="1"/>
</dbReference>
<name>A0A843YYM3_9BURK</name>
<evidence type="ECO:0000259" key="1">
    <source>
        <dbReference type="PROSITE" id="PS51750"/>
    </source>
</evidence>
<protein>
    <submittedName>
        <fullName evidence="2">Phage antirepressor protein</fullName>
    </submittedName>
</protein>
<dbReference type="Pfam" id="PF02498">
    <property type="entry name" value="Bro-N"/>
    <property type="match status" value="1"/>
</dbReference>
<proteinExistence type="predicted"/>
<dbReference type="InterPro" id="IPR003497">
    <property type="entry name" value="BRO_N_domain"/>
</dbReference>
<dbReference type="Proteomes" id="UP000451565">
    <property type="component" value="Unassembled WGS sequence"/>
</dbReference>
<gene>
    <name evidence="2" type="ORF">GEV47_16925</name>
</gene>
<reference evidence="2 3" key="1">
    <citation type="submission" date="2019-10" db="EMBL/GenBank/DDBJ databases">
        <title>Glaciimonas soli sp. nov., a psychrophilic bacterium isolated from the forest soil of a high elevation mountain in Taiwan.</title>
        <authorList>
            <person name="Wang L.-T."/>
            <person name="Shieh W.Y."/>
        </authorList>
    </citation>
    <scope>NUCLEOTIDE SEQUENCE [LARGE SCALE GENOMIC DNA]</scope>
    <source>
        <strain evidence="2 3">GS1</strain>
    </source>
</reference>
<dbReference type="PANTHER" id="PTHR36180">
    <property type="entry name" value="DNA-BINDING PROTEIN-RELATED-RELATED"/>
    <property type="match status" value="1"/>
</dbReference>
<dbReference type="AlphaFoldDB" id="A0A843YYM3"/>
<dbReference type="EMBL" id="WINI01000009">
    <property type="protein sequence ID" value="MQR02361.1"/>
    <property type="molecule type" value="Genomic_DNA"/>
</dbReference>
<dbReference type="RefSeq" id="WP_153235998.1">
    <property type="nucleotide sequence ID" value="NZ_WINI01000009.1"/>
</dbReference>